<name>A0A6A8G702_9EURY</name>
<organism evidence="1 2">
    <name type="scientific">Haloferax marinum</name>
    <dbReference type="NCBI Taxonomy" id="2666143"/>
    <lineage>
        <taxon>Archaea</taxon>
        <taxon>Methanobacteriati</taxon>
        <taxon>Methanobacteriota</taxon>
        <taxon>Stenosarchaea group</taxon>
        <taxon>Halobacteria</taxon>
        <taxon>Halobacteriales</taxon>
        <taxon>Haloferacaceae</taxon>
        <taxon>Haloferax</taxon>
    </lineage>
</organism>
<dbReference type="EMBL" id="WKJQ01000001">
    <property type="protein sequence ID" value="MRW96607.1"/>
    <property type="molecule type" value="Genomic_DNA"/>
</dbReference>
<keyword evidence="2" id="KW-1185">Reference proteome</keyword>
<dbReference type="InterPro" id="IPR058440">
    <property type="entry name" value="DUF8127"/>
</dbReference>
<dbReference type="Proteomes" id="UP000443423">
    <property type="component" value="Unassembled WGS sequence"/>
</dbReference>
<evidence type="ECO:0000313" key="2">
    <source>
        <dbReference type="Proteomes" id="UP000443423"/>
    </source>
</evidence>
<accession>A0A6A8G702</accession>
<comment type="caution">
    <text evidence="1">The sequence shown here is derived from an EMBL/GenBank/DDBJ whole genome shotgun (WGS) entry which is preliminary data.</text>
</comment>
<evidence type="ECO:0000313" key="1">
    <source>
        <dbReference type="EMBL" id="MRW96607.1"/>
    </source>
</evidence>
<proteinExistence type="predicted"/>
<dbReference type="Pfam" id="PF26448">
    <property type="entry name" value="DUF8127"/>
    <property type="match status" value="1"/>
</dbReference>
<dbReference type="AlphaFoldDB" id="A0A6A8G702"/>
<dbReference type="RefSeq" id="WP_151111152.1">
    <property type="nucleotide sequence ID" value="NZ_WKJQ01000001.1"/>
</dbReference>
<reference evidence="1 2" key="1">
    <citation type="submission" date="2019-11" db="EMBL/GenBank/DDBJ databases">
        <title>Whole genome sequence of Haloferax sp. MBLA0078.</title>
        <authorList>
            <person name="Seo M.-J."/>
            <person name="Cho E.-S."/>
        </authorList>
    </citation>
    <scope>NUCLEOTIDE SEQUENCE [LARGE SCALE GENOMIC DNA]</scope>
    <source>
        <strain evidence="1 2">MBLA0078</strain>
    </source>
</reference>
<sequence>MNRQNWRGFVCLVVGVALLANPLYLYPDNVSSETAVTFEGKQIDEIPHHGQLELDLRYGNLQTEIRWCPGNGRECAIAEALASGQTLRYEIPSHREPGDYDEPFPADYDYIRLGEGAGGYYRPTQTVEDESVVLSLEQVDEETVMQAAAEEYHSDRPLHAAVENGTTTVVEDEVYWDGAILVERNGNYYVVRAVEKERYPTGWGWKAPPSIAIEAMRLAAWIGGVALIWRAGEWTERGR</sequence>
<gene>
    <name evidence="1" type="ORF">GJR99_08480</name>
</gene>
<dbReference type="OrthoDB" id="287854at2157"/>
<protein>
    <submittedName>
        <fullName evidence="1">Uncharacterized protein</fullName>
    </submittedName>
</protein>